<dbReference type="OrthoDB" id="2333384at2759"/>
<protein>
    <recommendedName>
        <fullName evidence="1">Arrestin C-terminal-like domain-containing protein</fullName>
    </recommendedName>
</protein>
<dbReference type="AlphaFoldDB" id="A0A1X2IYA4"/>
<dbReference type="EMBL" id="MCGE01000002">
    <property type="protein sequence ID" value="ORZ24268.1"/>
    <property type="molecule type" value="Genomic_DNA"/>
</dbReference>
<dbReference type="InterPro" id="IPR050357">
    <property type="entry name" value="Arrestin_domain-protein"/>
</dbReference>
<dbReference type="Proteomes" id="UP000193560">
    <property type="component" value="Unassembled WGS sequence"/>
</dbReference>
<name>A0A1X2IYA4_9FUNG</name>
<accession>A0A1X2IYA4</accession>
<dbReference type="Gene3D" id="2.60.40.640">
    <property type="match status" value="2"/>
</dbReference>
<dbReference type="GO" id="GO:0031625">
    <property type="term" value="F:ubiquitin protein ligase binding"/>
    <property type="evidence" value="ECO:0007669"/>
    <property type="project" value="TreeGrafter"/>
</dbReference>
<organism evidence="2 3">
    <name type="scientific">Absidia repens</name>
    <dbReference type="NCBI Taxonomy" id="90262"/>
    <lineage>
        <taxon>Eukaryota</taxon>
        <taxon>Fungi</taxon>
        <taxon>Fungi incertae sedis</taxon>
        <taxon>Mucoromycota</taxon>
        <taxon>Mucoromycotina</taxon>
        <taxon>Mucoromycetes</taxon>
        <taxon>Mucorales</taxon>
        <taxon>Cunninghamellaceae</taxon>
        <taxon>Absidia</taxon>
    </lineage>
</organism>
<dbReference type="InterPro" id="IPR011021">
    <property type="entry name" value="Arrestin-like_N"/>
</dbReference>
<evidence type="ECO:0000313" key="2">
    <source>
        <dbReference type="EMBL" id="ORZ24268.1"/>
    </source>
</evidence>
<dbReference type="PANTHER" id="PTHR11188">
    <property type="entry name" value="ARRESTIN DOMAIN CONTAINING PROTEIN"/>
    <property type="match status" value="1"/>
</dbReference>
<dbReference type="InterPro" id="IPR014756">
    <property type="entry name" value="Ig_E-set"/>
</dbReference>
<comment type="caution">
    <text evidence="2">The sequence shown here is derived from an EMBL/GenBank/DDBJ whole genome shotgun (WGS) entry which is preliminary data.</text>
</comment>
<dbReference type="SUPFAM" id="SSF81296">
    <property type="entry name" value="E set domains"/>
    <property type="match status" value="1"/>
</dbReference>
<gene>
    <name evidence="2" type="ORF">BCR42DRAFT_342438</name>
</gene>
<dbReference type="InterPro" id="IPR014752">
    <property type="entry name" value="Arrestin-like_C"/>
</dbReference>
<reference evidence="2 3" key="1">
    <citation type="submission" date="2016-07" db="EMBL/GenBank/DDBJ databases">
        <title>Pervasive Adenine N6-methylation of Active Genes in Fungi.</title>
        <authorList>
            <consortium name="DOE Joint Genome Institute"/>
            <person name="Mondo S.J."/>
            <person name="Dannebaum R.O."/>
            <person name="Kuo R.C."/>
            <person name="Labutti K."/>
            <person name="Haridas S."/>
            <person name="Kuo A."/>
            <person name="Salamov A."/>
            <person name="Ahrendt S.R."/>
            <person name="Lipzen A."/>
            <person name="Sullivan W."/>
            <person name="Andreopoulos W.B."/>
            <person name="Clum A."/>
            <person name="Lindquist E."/>
            <person name="Daum C."/>
            <person name="Ramamoorthy G.K."/>
            <person name="Gryganskyi A."/>
            <person name="Culley D."/>
            <person name="Magnuson J.K."/>
            <person name="James T.Y."/>
            <person name="O'Malley M.A."/>
            <person name="Stajich J.E."/>
            <person name="Spatafora J.W."/>
            <person name="Visel A."/>
            <person name="Grigoriev I.V."/>
        </authorList>
    </citation>
    <scope>NUCLEOTIDE SEQUENCE [LARGE SCALE GENOMIC DNA]</scope>
    <source>
        <strain evidence="2 3">NRRL 1336</strain>
    </source>
</reference>
<sequence>MIKSLSSSHPGADLKINLETNHIILHGSTDEAAGVMLRGSVVLNCHENIKVKGISLKFAGHLNVHWVEGPSQRHYKDKKTIMEEEWQFLPKGHKVHHFDKGEQYHYDFELALPGHLPSTFHHDIGSLIYSFKAQVDRPTFSPNYISTRELRIIHTPQLNSQMTAQQQPQEINNLWADKVTYRIYVPSQVYWAGASIPVTFDIKPLCDHLEVQSIQMVLKEYIRFRANDHQSTEKKVIATFCDKHFIQRAHPLTLPDNSRTGWSKTETIIVPDNQSIARRHQHLASTVDFIHADVESEFIDVYHKLKVTVAFSNPDGHISELRVSVPLSLVELVPEEDATVLPAYEDAWRTAPYYPAVINDIDLDSPISSVPTSLRESQQSIRNSCASSASFSSASSADADDGDEISVSPLDPLPWMGVDLSRVPSYTTALRTGRLYSYAGNSLPAYDSIAPVTSA</sequence>
<dbReference type="Pfam" id="PF02752">
    <property type="entry name" value="Arrestin_C"/>
    <property type="match status" value="1"/>
</dbReference>
<dbReference type="GO" id="GO:0030674">
    <property type="term" value="F:protein-macromolecule adaptor activity"/>
    <property type="evidence" value="ECO:0007669"/>
    <property type="project" value="TreeGrafter"/>
</dbReference>
<dbReference type="GO" id="GO:0070086">
    <property type="term" value="P:ubiquitin-dependent endocytosis"/>
    <property type="evidence" value="ECO:0007669"/>
    <property type="project" value="TreeGrafter"/>
</dbReference>
<dbReference type="Pfam" id="PF00339">
    <property type="entry name" value="Arrestin_N"/>
    <property type="match status" value="1"/>
</dbReference>
<proteinExistence type="predicted"/>
<dbReference type="STRING" id="90262.A0A1X2IYA4"/>
<feature type="domain" description="Arrestin C-terminal-like" evidence="1">
    <location>
        <begin position="175"/>
        <end position="332"/>
    </location>
</feature>
<keyword evidence="3" id="KW-1185">Reference proteome</keyword>
<dbReference type="PANTHER" id="PTHR11188:SF17">
    <property type="entry name" value="FI21816P1"/>
    <property type="match status" value="1"/>
</dbReference>
<evidence type="ECO:0000259" key="1">
    <source>
        <dbReference type="SMART" id="SM01017"/>
    </source>
</evidence>
<evidence type="ECO:0000313" key="3">
    <source>
        <dbReference type="Proteomes" id="UP000193560"/>
    </source>
</evidence>
<dbReference type="SMART" id="SM01017">
    <property type="entry name" value="Arrestin_C"/>
    <property type="match status" value="1"/>
</dbReference>
<dbReference type="GO" id="GO:0005829">
    <property type="term" value="C:cytosol"/>
    <property type="evidence" value="ECO:0007669"/>
    <property type="project" value="TreeGrafter"/>
</dbReference>
<dbReference type="GO" id="GO:0005886">
    <property type="term" value="C:plasma membrane"/>
    <property type="evidence" value="ECO:0007669"/>
    <property type="project" value="TreeGrafter"/>
</dbReference>
<dbReference type="InterPro" id="IPR011022">
    <property type="entry name" value="Arrestin_C-like"/>
</dbReference>